<dbReference type="AlphaFoldDB" id="A0A221CB07"/>
<evidence type="ECO:0000256" key="7">
    <source>
        <dbReference type="ARBA" id="ARBA00023170"/>
    </source>
</evidence>
<dbReference type="InterPro" id="IPR050234">
    <property type="entry name" value="Nuclear_hormone_rcpt_NR1"/>
</dbReference>
<evidence type="ECO:0000256" key="3">
    <source>
        <dbReference type="ARBA" id="ARBA00022833"/>
    </source>
</evidence>
<organism evidence="12">
    <name type="scientific">Brachionus calyciflorus</name>
    <dbReference type="NCBI Taxonomy" id="104777"/>
    <lineage>
        <taxon>Eukaryota</taxon>
        <taxon>Metazoa</taxon>
        <taxon>Spiralia</taxon>
        <taxon>Gnathifera</taxon>
        <taxon>Rotifera</taxon>
        <taxon>Eurotatoria</taxon>
        <taxon>Monogononta</taxon>
        <taxon>Pseudotrocha</taxon>
        <taxon>Ploima</taxon>
        <taxon>Brachionidae</taxon>
        <taxon>Brachionus</taxon>
    </lineage>
</organism>
<dbReference type="GO" id="GO:0004879">
    <property type="term" value="F:nuclear receptor activity"/>
    <property type="evidence" value="ECO:0007669"/>
    <property type="project" value="TreeGrafter"/>
</dbReference>
<dbReference type="GO" id="GO:0045944">
    <property type="term" value="P:positive regulation of transcription by RNA polymerase II"/>
    <property type="evidence" value="ECO:0007669"/>
    <property type="project" value="TreeGrafter"/>
</dbReference>
<dbReference type="PROSITE" id="PS00031">
    <property type="entry name" value="NUCLEAR_REC_DBD_1"/>
    <property type="match status" value="1"/>
</dbReference>
<reference evidence="12" key="1">
    <citation type="journal article" date="2017" name="Gen. Comp. Endocrinol.">
        <title>Genome-wide identification of nuclear receptor (NR) genes and the evolutionary significance of the NR1O subfamily in the monogonont rotifer Brachionus spp.</title>
        <authorList>
            <person name="Kim D.H."/>
            <person name="Kim H.S."/>
            <person name="Hwang D.S."/>
            <person name="Kim H.J."/>
            <person name="Hagiwara A."/>
            <person name="Lee J.S."/>
            <person name="Jeong C.B."/>
        </authorList>
    </citation>
    <scope>NUCLEOTIDE SEQUENCE</scope>
</reference>
<dbReference type="InterPro" id="IPR013088">
    <property type="entry name" value="Znf_NHR/GATA"/>
</dbReference>
<dbReference type="PRINTS" id="PR00398">
    <property type="entry name" value="STRDHORMONER"/>
</dbReference>
<keyword evidence="6" id="KW-0804">Transcription</keyword>
<dbReference type="GO" id="GO:0030154">
    <property type="term" value="P:cell differentiation"/>
    <property type="evidence" value="ECO:0007669"/>
    <property type="project" value="TreeGrafter"/>
</dbReference>
<evidence type="ECO:0000313" key="12">
    <source>
        <dbReference type="EMBL" id="ASL70533.1"/>
    </source>
</evidence>
<reference evidence="12" key="2">
    <citation type="submission" date="2017-06" db="EMBL/GenBank/DDBJ databases">
        <authorList>
            <person name="Kim H.J."/>
            <person name="Triplett B.A."/>
        </authorList>
    </citation>
    <scope>NUCLEOTIDE SEQUENCE</scope>
</reference>
<keyword evidence="4" id="KW-0805">Transcription regulation</keyword>
<dbReference type="GO" id="GO:0009755">
    <property type="term" value="P:hormone-mediated signaling pathway"/>
    <property type="evidence" value="ECO:0007669"/>
    <property type="project" value="TreeGrafter"/>
</dbReference>
<name>A0A221CB07_9BILA</name>
<dbReference type="SMART" id="SM00399">
    <property type="entry name" value="ZnF_C4"/>
    <property type="match status" value="1"/>
</dbReference>
<keyword evidence="2" id="KW-0863">Zinc-finger</keyword>
<dbReference type="PANTHER" id="PTHR24082:SF473">
    <property type="entry name" value="ECDYSONE-INDUCED PROTEIN 75B, ISOFORM B"/>
    <property type="match status" value="1"/>
</dbReference>
<feature type="compositionally biased region" description="Low complexity" evidence="9">
    <location>
        <begin position="9"/>
        <end position="29"/>
    </location>
</feature>
<dbReference type="EMBL" id="MF360849">
    <property type="protein sequence ID" value="ASL70533.1"/>
    <property type="molecule type" value="Genomic_DNA"/>
</dbReference>
<dbReference type="InterPro" id="IPR001723">
    <property type="entry name" value="Nuclear_hrmn_rcpt"/>
</dbReference>
<evidence type="ECO:0000259" key="11">
    <source>
        <dbReference type="PROSITE" id="PS51843"/>
    </source>
</evidence>
<dbReference type="Gene3D" id="1.10.565.10">
    <property type="entry name" value="Retinoid X Receptor"/>
    <property type="match status" value="1"/>
</dbReference>
<dbReference type="InterPro" id="IPR000536">
    <property type="entry name" value="Nucl_hrmn_rcpt_lig-bd"/>
</dbReference>
<dbReference type="Pfam" id="PF00105">
    <property type="entry name" value="zf-C4"/>
    <property type="match status" value="1"/>
</dbReference>
<dbReference type="SUPFAM" id="SSF48508">
    <property type="entry name" value="Nuclear receptor ligand-binding domain"/>
    <property type="match status" value="1"/>
</dbReference>
<dbReference type="PROSITE" id="PS51030">
    <property type="entry name" value="NUCLEAR_REC_DBD_2"/>
    <property type="match status" value="1"/>
</dbReference>
<keyword evidence="7 12" id="KW-0675">Receptor</keyword>
<keyword evidence="1" id="KW-0479">Metal-binding</keyword>
<keyword evidence="3" id="KW-0862">Zinc</keyword>
<dbReference type="InterPro" id="IPR035500">
    <property type="entry name" value="NHR-like_dom_sf"/>
</dbReference>
<dbReference type="GO" id="GO:0000122">
    <property type="term" value="P:negative regulation of transcription by RNA polymerase II"/>
    <property type="evidence" value="ECO:0007669"/>
    <property type="project" value="TreeGrafter"/>
</dbReference>
<keyword evidence="8" id="KW-0539">Nucleus</keyword>
<evidence type="ECO:0000256" key="9">
    <source>
        <dbReference type="SAM" id="MobiDB-lite"/>
    </source>
</evidence>
<evidence type="ECO:0000259" key="10">
    <source>
        <dbReference type="PROSITE" id="PS51030"/>
    </source>
</evidence>
<feature type="domain" description="Nuclear receptor" evidence="10">
    <location>
        <begin position="40"/>
        <end position="130"/>
    </location>
</feature>
<evidence type="ECO:0000256" key="1">
    <source>
        <dbReference type="ARBA" id="ARBA00022723"/>
    </source>
</evidence>
<dbReference type="SUPFAM" id="SSF57716">
    <property type="entry name" value="Glucocorticoid receptor-like (DNA-binding domain)"/>
    <property type="match status" value="1"/>
</dbReference>
<evidence type="ECO:0000256" key="8">
    <source>
        <dbReference type="ARBA" id="ARBA00023242"/>
    </source>
</evidence>
<feature type="domain" description="NR LBD" evidence="11">
    <location>
        <begin position="235"/>
        <end position="519"/>
    </location>
</feature>
<dbReference type="CDD" id="cd06916">
    <property type="entry name" value="NR_DBD_like"/>
    <property type="match status" value="1"/>
</dbReference>
<keyword evidence="5" id="KW-0238">DNA-binding</keyword>
<dbReference type="GO" id="GO:0000978">
    <property type="term" value="F:RNA polymerase II cis-regulatory region sequence-specific DNA binding"/>
    <property type="evidence" value="ECO:0007669"/>
    <property type="project" value="TreeGrafter"/>
</dbReference>
<dbReference type="InterPro" id="IPR001628">
    <property type="entry name" value="Znf_hrmn_rcpt"/>
</dbReference>
<protein>
    <submittedName>
        <fullName evidence="12">Nuclear receptor</fullName>
    </submittedName>
</protein>
<sequence length="519" mass="59225">MNDSSPNDNTTQITESTNTKTTKSKTTTIPGKPRGATYDGNICMICSDRASGFHYGVLACEGCKGFFKRVCKEKLNSLESNDAGIINLQTKRHCVFGGNCEINVRTRNRCQYCRIQKCIDLGMSKDGIKLGRRSKKFKQNLNQVVSKKPDESIHTTETNSDLYKQQIIAILQDNKLVIKAIDILSAAAAATANNNSQNSVFLLSPGTSSNSQSSSLLSSLPVNPLVLLNSKFLNNLESVVENVSQAYKDTKHIYSNNIESFNFLQDNFINNNLDEILTNQFNEGLVSFLKKSKFLDQINLFIENTVLFAKNVPLFMNINETDRISLLKSSVFSVICIRHLIFYKYSNNMSSLATLADCALAYNFNNFHHDINLADAKFYLPFLNCWLTCDWICEKFTEIKKFIHLLFEFYFYFNSFGLNETELAIFCSFILFDSDDPNLGDSEVINNYRNLYQELLVRQLEKRQSEKDQNKVLTKEFFSVWLINCCKKLKDLNLEHTNILNSVKESVQFPDLYAELYNL</sequence>
<proteinExistence type="predicted"/>
<dbReference type="Gene3D" id="3.30.50.10">
    <property type="entry name" value="Erythroid Transcription Factor GATA-1, subunit A"/>
    <property type="match status" value="1"/>
</dbReference>
<evidence type="ECO:0000256" key="2">
    <source>
        <dbReference type="ARBA" id="ARBA00022771"/>
    </source>
</evidence>
<dbReference type="PANTHER" id="PTHR24082">
    <property type="entry name" value="NUCLEAR HORMONE RECEPTOR"/>
    <property type="match status" value="1"/>
</dbReference>
<evidence type="ECO:0000256" key="6">
    <source>
        <dbReference type="ARBA" id="ARBA00023163"/>
    </source>
</evidence>
<feature type="region of interest" description="Disordered" evidence="9">
    <location>
        <begin position="1"/>
        <end position="32"/>
    </location>
</feature>
<dbReference type="PRINTS" id="PR00047">
    <property type="entry name" value="STROIDFINGER"/>
</dbReference>
<dbReference type="GO" id="GO:0008270">
    <property type="term" value="F:zinc ion binding"/>
    <property type="evidence" value="ECO:0007669"/>
    <property type="project" value="UniProtKB-KW"/>
</dbReference>
<evidence type="ECO:0000256" key="5">
    <source>
        <dbReference type="ARBA" id="ARBA00023125"/>
    </source>
</evidence>
<accession>A0A221CB07</accession>
<dbReference type="PROSITE" id="PS51843">
    <property type="entry name" value="NR_LBD"/>
    <property type="match status" value="1"/>
</dbReference>
<evidence type="ECO:0000256" key="4">
    <source>
        <dbReference type="ARBA" id="ARBA00023015"/>
    </source>
</evidence>